<proteinExistence type="inferred from homology"/>
<dbReference type="Gene3D" id="2.10.240.10">
    <property type="entry name" value="Dihydroorotate dehydrogenase, electron transfer subunit"/>
    <property type="match status" value="1"/>
</dbReference>
<evidence type="ECO:0000256" key="9">
    <source>
        <dbReference type="ARBA" id="ARBA00023004"/>
    </source>
</evidence>
<dbReference type="GO" id="GO:0009055">
    <property type="term" value="F:electron transfer activity"/>
    <property type="evidence" value="ECO:0007669"/>
    <property type="project" value="UniProtKB-UniRule"/>
</dbReference>
<keyword evidence="2 11" id="KW-0813">Transport</keyword>
<dbReference type="Gene3D" id="3.40.50.80">
    <property type="entry name" value="Nucleotide-binding domain of ferredoxin-NADP reductase (FNR) module"/>
    <property type="match status" value="1"/>
</dbReference>
<gene>
    <name evidence="11" type="primary">pyrK</name>
    <name evidence="14" type="ORF">JW744_04105</name>
</gene>
<evidence type="ECO:0000313" key="14">
    <source>
        <dbReference type="EMBL" id="MBN2067624.1"/>
    </source>
</evidence>
<dbReference type="InterPro" id="IPR039261">
    <property type="entry name" value="FNR_nucleotide-bd"/>
</dbReference>
<dbReference type="InterPro" id="IPR017938">
    <property type="entry name" value="Riboflavin_synthase-like_b-brl"/>
</dbReference>
<evidence type="ECO:0000256" key="12">
    <source>
        <dbReference type="PIRSR" id="PIRSR006816-2"/>
    </source>
</evidence>
<evidence type="ECO:0000256" key="2">
    <source>
        <dbReference type="ARBA" id="ARBA00022448"/>
    </source>
</evidence>
<keyword evidence="4 11" id="KW-0001">2Fe-2S</keyword>
<evidence type="ECO:0000256" key="10">
    <source>
        <dbReference type="ARBA" id="ARBA00023014"/>
    </source>
</evidence>
<dbReference type="NCBIfam" id="NF000796">
    <property type="entry name" value="PRK00054.1-1"/>
    <property type="match status" value="1"/>
</dbReference>
<dbReference type="GO" id="GO:0051537">
    <property type="term" value="F:2 iron, 2 sulfur cluster binding"/>
    <property type="evidence" value="ECO:0007669"/>
    <property type="project" value="UniProtKB-KW"/>
</dbReference>
<dbReference type="InterPro" id="IPR023455">
    <property type="entry name" value="Dihydroorotate_DHASE_ETsu"/>
</dbReference>
<accession>A0A939C7G2</accession>
<comment type="function">
    <text evidence="11">Responsible for channeling the electrons from the oxidation of dihydroorotate from the FMN redox center in the PyrD type B subunit to the ultimate electron acceptor NAD(+).</text>
</comment>
<evidence type="ECO:0000256" key="5">
    <source>
        <dbReference type="ARBA" id="ARBA00022723"/>
    </source>
</evidence>
<evidence type="ECO:0000313" key="15">
    <source>
        <dbReference type="Proteomes" id="UP000809243"/>
    </source>
</evidence>
<evidence type="ECO:0000256" key="3">
    <source>
        <dbReference type="ARBA" id="ARBA00022630"/>
    </source>
</evidence>
<keyword evidence="10 11" id="KW-0411">Iron-sulfur</keyword>
<comment type="similarity">
    <text evidence="1 11">Belongs to the PyrK family.</text>
</comment>
<dbReference type="InterPro" id="IPR037117">
    <property type="entry name" value="Dihydroorotate_DH_ele_sf"/>
</dbReference>
<dbReference type="PRINTS" id="PR00410">
    <property type="entry name" value="PHEHYDRXLASE"/>
</dbReference>
<dbReference type="AlphaFoldDB" id="A0A939C7G2"/>
<name>A0A939C7G2_9ARCH</name>
<comment type="cofactor">
    <cofactor evidence="12">
        <name>[2Fe-2S] cluster</name>
        <dbReference type="ChEBI" id="CHEBI:190135"/>
    </cofactor>
    <text evidence="12">Binds 1 [2Fe-2S] cluster per subunit.</text>
</comment>
<feature type="binding site" evidence="11 12">
    <location>
        <position position="214"/>
    </location>
    <ligand>
        <name>[2Fe-2S] cluster</name>
        <dbReference type="ChEBI" id="CHEBI:190135"/>
    </ligand>
</feature>
<dbReference type="EMBL" id="JAFGDB010000069">
    <property type="protein sequence ID" value="MBN2067624.1"/>
    <property type="molecule type" value="Genomic_DNA"/>
</dbReference>
<feature type="binding site" evidence="11 12">
    <location>
        <position position="230"/>
    </location>
    <ligand>
        <name>[2Fe-2S] cluster</name>
        <dbReference type="ChEBI" id="CHEBI:190135"/>
    </ligand>
</feature>
<keyword evidence="5 11" id="KW-0479">Metal-binding</keyword>
<dbReference type="GO" id="GO:0044205">
    <property type="term" value="P:'de novo' UMP biosynthetic process"/>
    <property type="evidence" value="ECO:0007669"/>
    <property type="project" value="UniProtKB-UniRule"/>
</dbReference>
<evidence type="ECO:0000256" key="6">
    <source>
        <dbReference type="ARBA" id="ARBA00022827"/>
    </source>
</evidence>
<evidence type="ECO:0000256" key="11">
    <source>
        <dbReference type="HAMAP-Rule" id="MF_01211"/>
    </source>
</evidence>
<keyword evidence="9 11" id="KW-0408">Iron</keyword>
<dbReference type="GO" id="GO:0016491">
    <property type="term" value="F:oxidoreductase activity"/>
    <property type="evidence" value="ECO:0007669"/>
    <property type="project" value="InterPro"/>
</dbReference>
<dbReference type="InterPro" id="IPR017927">
    <property type="entry name" value="FAD-bd_FR_type"/>
</dbReference>
<feature type="binding site" evidence="11 12">
    <location>
        <position position="219"/>
    </location>
    <ligand>
        <name>[2Fe-2S] cluster</name>
        <dbReference type="ChEBI" id="CHEBI:190135"/>
    </ligand>
</feature>
<evidence type="ECO:0000256" key="4">
    <source>
        <dbReference type="ARBA" id="ARBA00022714"/>
    </source>
</evidence>
<protein>
    <recommendedName>
        <fullName evidence="11">Probable dihydroorotate dehydrogenase B (NAD(+)), electron transfer subunit</fullName>
    </recommendedName>
    <alternativeName>
        <fullName evidence="11">Dihydroorotate oxidase B, electron transfer subunit</fullName>
    </alternativeName>
</protein>
<dbReference type="InterPro" id="IPR012165">
    <property type="entry name" value="Cyt_c3_hydrogenase_gsu"/>
</dbReference>
<comment type="subunit">
    <text evidence="11">Heterotetramer of 2 PyrK and 2 PyrD type B subunits.</text>
</comment>
<sequence length="269" mass="29623">MTEQPKMAKIKKIAQETPSIMSFYLDFEMKAKPGQFAMVWLPGIDEKPFTLTVQGKECAVTVQCKGKFTKAMCNLKEGGQVGIRGPYGNGFETKGVKKAAIVAGGCGAAPILLLAEELKKQGIKTAIINGARTGNECLFADRLGKTTKNLYITTDDGSLGEKGFTTGVLERILKKEKFDVVFGCGPEIMLKKVFEICEKFRVQCQLNLERYMRCGFGVCGSCALGKWLVCKDGPVFTSEQLREVKEFGSKALLKCGKCVSTKEYSEWRQ</sequence>
<dbReference type="HAMAP" id="MF_01211">
    <property type="entry name" value="DHODB_Fe_S_bind"/>
    <property type="match status" value="1"/>
</dbReference>
<reference evidence="14" key="1">
    <citation type="submission" date="2021-01" db="EMBL/GenBank/DDBJ databases">
        <title>Active Sulfur Cycling in an Early Earth Analoge.</title>
        <authorList>
            <person name="Hahn C.R."/>
            <person name="Youssef N.H."/>
            <person name="Elshahed M."/>
        </authorList>
    </citation>
    <scope>NUCLEOTIDE SEQUENCE</scope>
    <source>
        <strain evidence="14">Zod_Metabat.1151</strain>
    </source>
</reference>
<dbReference type="GO" id="GO:0050660">
    <property type="term" value="F:flavin adenine dinucleotide binding"/>
    <property type="evidence" value="ECO:0007669"/>
    <property type="project" value="InterPro"/>
</dbReference>
<keyword evidence="6 11" id="KW-0274">FAD</keyword>
<keyword evidence="3 11" id="KW-0285">Flavoprotein</keyword>
<comment type="caution">
    <text evidence="14">The sequence shown here is derived from an EMBL/GenBank/DDBJ whole genome shotgun (WGS) entry which is preliminary data.</text>
</comment>
<feature type="domain" description="FAD-binding FR-type" evidence="13">
    <location>
        <begin position="3"/>
        <end position="93"/>
    </location>
</feature>
<evidence type="ECO:0000256" key="8">
    <source>
        <dbReference type="ARBA" id="ARBA00022982"/>
    </source>
</evidence>
<dbReference type="PANTHER" id="PTHR43513:SF3">
    <property type="entry name" value="DIHYDROOROTATE DEHYDROGENASE B (NAD(+)), ELECTRON TRANSFER SUBUNIT-RELATED"/>
    <property type="match status" value="1"/>
</dbReference>
<evidence type="ECO:0000256" key="7">
    <source>
        <dbReference type="ARBA" id="ARBA00022975"/>
    </source>
</evidence>
<dbReference type="SUPFAM" id="SSF52343">
    <property type="entry name" value="Ferredoxin reductase-like, C-terminal NADP-linked domain"/>
    <property type="match status" value="1"/>
</dbReference>
<dbReference type="InterPro" id="IPR019480">
    <property type="entry name" value="Dihydroorotate_DH_Fe-S-bd"/>
</dbReference>
<dbReference type="PROSITE" id="PS51384">
    <property type="entry name" value="FAD_FR"/>
    <property type="match status" value="1"/>
</dbReference>
<organism evidence="14 15">
    <name type="scientific">Candidatus Iainarchaeum sp</name>
    <dbReference type="NCBI Taxonomy" id="3101447"/>
    <lineage>
        <taxon>Archaea</taxon>
        <taxon>Candidatus Iainarchaeota</taxon>
        <taxon>Candidatus Iainarchaeia</taxon>
        <taxon>Candidatus Iainarchaeales</taxon>
        <taxon>Candidatus Iainarchaeaceae</taxon>
        <taxon>Candidatus Iainarchaeum</taxon>
    </lineage>
</organism>
<comment type="pathway">
    <text evidence="11">Pyrimidine metabolism; UMP biosynthesis via de novo pathway; orotate from (S)-dihydroorotate (NAD(+) route): step 1/1.</text>
</comment>
<dbReference type="GO" id="GO:0046872">
    <property type="term" value="F:metal ion binding"/>
    <property type="evidence" value="ECO:0007669"/>
    <property type="project" value="UniProtKB-KW"/>
</dbReference>
<dbReference type="Pfam" id="PF10418">
    <property type="entry name" value="DHODB_Fe-S_bind"/>
    <property type="match status" value="1"/>
</dbReference>
<comment type="cofactor">
    <cofactor evidence="11">
        <name>FAD</name>
        <dbReference type="ChEBI" id="CHEBI:57692"/>
    </cofactor>
    <text evidence="11">Binds 1 FAD per subunit.</text>
</comment>
<dbReference type="PANTHER" id="PTHR43513">
    <property type="entry name" value="DIHYDROOROTATE DEHYDROGENASE B (NAD(+)), ELECTRON TRANSFER SUBUNIT"/>
    <property type="match status" value="1"/>
</dbReference>
<keyword evidence="8 11" id="KW-0249">Electron transport</keyword>
<evidence type="ECO:0000259" key="13">
    <source>
        <dbReference type="PROSITE" id="PS51384"/>
    </source>
</evidence>
<keyword evidence="7 11" id="KW-0665">Pyrimidine biosynthesis</keyword>
<dbReference type="Proteomes" id="UP000809243">
    <property type="component" value="Unassembled WGS sequence"/>
</dbReference>
<dbReference type="InterPro" id="IPR050353">
    <property type="entry name" value="PyrK_electron_transfer"/>
</dbReference>
<dbReference type="PIRSF" id="PIRSF006816">
    <property type="entry name" value="Cyc3_hyd_g"/>
    <property type="match status" value="1"/>
</dbReference>
<dbReference type="Gene3D" id="2.40.30.10">
    <property type="entry name" value="Translation factors"/>
    <property type="match status" value="1"/>
</dbReference>
<dbReference type="SUPFAM" id="SSF63380">
    <property type="entry name" value="Riboflavin synthase domain-like"/>
    <property type="match status" value="1"/>
</dbReference>
<feature type="binding site" evidence="11 12">
    <location>
        <position position="222"/>
    </location>
    <ligand>
        <name>[2Fe-2S] cluster</name>
        <dbReference type="ChEBI" id="CHEBI:190135"/>
    </ligand>
</feature>
<comment type="cofactor">
    <cofactor evidence="11">
        <name>[2Fe-2S] cluster</name>
        <dbReference type="ChEBI" id="CHEBI:190135"/>
    </cofactor>
    <text evidence="11">Binds 1 [2Fe-2S] cluster per subunit.</text>
</comment>
<evidence type="ECO:0000256" key="1">
    <source>
        <dbReference type="ARBA" id="ARBA00006422"/>
    </source>
</evidence>